<keyword evidence="9 13" id="KW-0238">DNA-binding</keyword>
<dbReference type="FunFam" id="1.10.10.10:FF:000009">
    <property type="entry name" value="LexA repressor"/>
    <property type="match status" value="1"/>
</dbReference>
<keyword evidence="12 13" id="KW-0742">SOS response</keyword>
<dbReference type="EC" id="3.4.21.88" evidence="13"/>
<dbReference type="GO" id="GO:0006260">
    <property type="term" value="P:DNA replication"/>
    <property type="evidence" value="ECO:0007669"/>
    <property type="project" value="UniProtKB-UniRule"/>
</dbReference>
<feature type="DNA-binding region" description="H-T-H motif" evidence="13">
    <location>
        <begin position="28"/>
        <end position="48"/>
    </location>
</feature>
<keyword evidence="10 13" id="KW-0804">Transcription</keyword>
<evidence type="ECO:0000313" key="18">
    <source>
        <dbReference type="Proteomes" id="UP000199233"/>
    </source>
</evidence>
<feature type="domain" description="LexA repressor DNA-binding" evidence="16">
    <location>
        <begin position="1"/>
        <end position="65"/>
    </location>
</feature>
<dbReference type="InterPro" id="IPR039418">
    <property type="entry name" value="LexA-like"/>
</dbReference>
<dbReference type="GO" id="GO:0004252">
    <property type="term" value="F:serine-type endopeptidase activity"/>
    <property type="evidence" value="ECO:0007669"/>
    <property type="project" value="UniProtKB-UniRule"/>
</dbReference>
<dbReference type="NCBIfam" id="TIGR00498">
    <property type="entry name" value="lexA"/>
    <property type="match status" value="1"/>
</dbReference>
<gene>
    <name evidence="13" type="primary">lexA</name>
    <name evidence="17" type="ORF">SAMN04488038_105195</name>
</gene>
<feature type="site" description="Cleavage; by autolysis" evidence="13">
    <location>
        <begin position="89"/>
        <end position="90"/>
    </location>
</feature>
<dbReference type="InterPro" id="IPR006199">
    <property type="entry name" value="LexA_DNA-bd_dom"/>
</dbReference>
<dbReference type="CDD" id="cd06529">
    <property type="entry name" value="S24_LexA-like"/>
    <property type="match status" value="1"/>
</dbReference>
<protein>
    <recommendedName>
        <fullName evidence="13">LexA repressor</fullName>
        <ecNumber evidence="13">3.4.21.88</ecNumber>
    </recommendedName>
</protein>
<dbReference type="AlphaFoldDB" id="A0A1H9EXL7"/>
<evidence type="ECO:0000259" key="16">
    <source>
        <dbReference type="Pfam" id="PF01726"/>
    </source>
</evidence>
<evidence type="ECO:0000256" key="14">
    <source>
        <dbReference type="RuleBase" id="RU003991"/>
    </source>
</evidence>
<dbReference type="HAMAP" id="MF_00015">
    <property type="entry name" value="LexA"/>
    <property type="match status" value="1"/>
</dbReference>
<dbReference type="InterPro" id="IPR015927">
    <property type="entry name" value="Peptidase_S24_S26A/B/C"/>
</dbReference>
<dbReference type="Pfam" id="PF00717">
    <property type="entry name" value="Peptidase_S24"/>
    <property type="match status" value="1"/>
</dbReference>
<evidence type="ECO:0000256" key="5">
    <source>
        <dbReference type="ARBA" id="ARBA00022763"/>
    </source>
</evidence>
<comment type="catalytic activity">
    <reaction evidence="13">
        <text>Hydrolysis of Ala-|-Gly bond in repressor LexA.</text>
        <dbReference type="EC" id="3.4.21.88"/>
    </reaction>
</comment>
<accession>A0A1H9EXL7</accession>
<evidence type="ECO:0000256" key="3">
    <source>
        <dbReference type="ARBA" id="ARBA00022491"/>
    </source>
</evidence>
<evidence type="ECO:0000256" key="9">
    <source>
        <dbReference type="ARBA" id="ARBA00023125"/>
    </source>
</evidence>
<dbReference type="InterPro" id="IPR050077">
    <property type="entry name" value="LexA_repressor"/>
</dbReference>
<dbReference type="SUPFAM" id="SSF46785">
    <property type="entry name" value="Winged helix' DNA-binding domain"/>
    <property type="match status" value="1"/>
</dbReference>
<comment type="similarity">
    <text evidence="1 13 14">Belongs to the peptidase S24 family.</text>
</comment>
<reference evidence="18" key="1">
    <citation type="submission" date="2016-10" db="EMBL/GenBank/DDBJ databases">
        <authorList>
            <person name="Varghese N."/>
            <person name="Submissions S."/>
        </authorList>
    </citation>
    <scope>NUCLEOTIDE SEQUENCE [LARGE SCALE GENOMIC DNA]</scope>
    <source>
        <strain evidence="18">DSM 25927</strain>
    </source>
</reference>
<keyword evidence="11 13" id="KW-0234">DNA repair</keyword>
<dbReference type="SUPFAM" id="SSF51306">
    <property type="entry name" value="LexA/Signal peptidase"/>
    <property type="match status" value="1"/>
</dbReference>
<keyword evidence="7 13" id="KW-0068">Autocatalytic cleavage</keyword>
<keyword evidence="4 13" id="KW-0235">DNA replication</keyword>
<evidence type="ECO:0000256" key="10">
    <source>
        <dbReference type="ARBA" id="ARBA00023163"/>
    </source>
</evidence>
<dbReference type="EMBL" id="FOFS01000005">
    <property type="protein sequence ID" value="SEQ30516.1"/>
    <property type="molecule type" value="Genomic_DNA"/>
</dbReference>
<dbReference type="OrthoDB" id="9802364at2"/>
<evidence type="ECO:0000256" key="13">
    <source>
        <dbReference type="HAMAP-Rule" id="MF_00015"/>
    </source>
</evidence>
<dbReference type="PANTHER" id="PTHR33516">
    <property type="entry name" value="LEXA REPRESSOR"/>
    <property type="match status" value="1"/>
</dbReference>
<evidence type="ECO:0000259" key="15">
    <source>
        <dbReference type="Pfam" id="PF00717"/>
    </source>
</evidence>
<dbReference type="InterPro" id="IPR036388">
    <property type="entry name" value="WH-like_DNA-bd_sf"/>
</dbReference>
<feature type="active site" description="For autocatalytic cleavage activity" evidence="13">
    <location>
        <position position="124"/>
    </location>
</feature>
<evidence type="ECO:0000256" key="12">
    <source>
        <dbReference type="ARBA" id="ARBA00023236"/>
    </source>
</evidence>
<dbReference type="STRING" id="489703.SAMN04488038_105195"/>
<dbReference type="FunFam" id="2.10.109.10:FF:000001">
    <property type="entry name" value="LexA repressor"/>
    <property type="match status" value="1"/>
</dbReference>
<organism evidence="17 18">
    <name type="scientific">Solimonas aquatica</name>
    <dbReference type="NCBI Taxonomy" id="489703"/>
    <lineage>
        <taxon>Bacteria</taxon>
        <taxon>Pseudomonadati</taxon>
        <taxon>Pseudomonadota</taxon>
        <taxon>Gammaproteobacteria</taxon>
        <taxon>Nevskiales</taxon>
        <taxon>Nevskiaceae</taxon>
        <taxon>Solimonas</taxon>
    </lineage>
</organism>
<dbReference type="InterPro" id="IPR006197">
    <property type="entry name" value="Peptidase_S24_LexA"/>
</dbReference>
<comment type="subunit">
    <text evidence="2 13">Homodimer.</text>
</comment>
<feature type="active site" description="For autocatalytic cleavage activity" evidence="13">
    <location>
        <position position="161"/>
    </location>
</feature>
<dbReference type="PANTHER" id="PTHR33516:SF2">
    <property type="entry name" value="LEXA REPRESSOR-RELATED"/>
    <property type="match status" value="1"/>
</dbReference>
<dbReference type="GO" id="GO:0009432">
    <property type="term" value="P:SOS response"/>
    <property type="evidence" value="ECO:0007669"/>
    <property type="project" value="UniProtKB-UniRule"/>
</dbReference>
<evidence type="ECO:0000256" key="8">
    <source>
        <dbReference type="ARBA" id="ARBA00023015"/>
    </source>
</evidence>
<dbReference type="InterPro" id="IPR036286">
    <property type="entry name" value="LexA/Signal_pep-like_sf"/>
</dbReference>
<dbReference type="InterPro" id="IPR006200">
    <property type="entry name" value="LexA"/>
</dbReference>
<keyword evidence="5 13" id="KW-0227">DNA damage</keyword>
<dbReference type="GO" id="GO:0006281">
    <property type="term" value="P:DNA repair"/>
    <property type="evidence" value="ECO:0007669"/>
    <property type="project" value="UniProtKB-UniRule"/>
</dbReference>
<keyword evidence="3 13" id="KW-0678">Repressor</keyword>
<comment type="function">
    <text evidence="13">Represses a number of genes involved in the response to DNA damage (SOS response), including recA and lexA. In the presence of single-stranded DNA, RecA interacts with LexA causing an autocatalytic cleavage which disrupts the DNA-binding part of LexA, leading to derepression of the SOS regulon and eventually DNA repair.</text>
</comment>
<feature type="domain" description="Peptidase S24/S26A/S26B/S26C" evidence="15">
    <location>
        <begin position="82"/>
        <end position="198"/>
    </location>
</feature>
<dbReference type="RefSeq" id="WP_093284296.1">
    <property type="nucleotide sequence ID" value="NZ_FOFS01000005.1"/>
</dbReference>
<evidence type="ECO:0000256" key="2">
    <source>
        <dbReference type="ARBA" id="ARBA00011738"/>
    </source>
</evidence>
<dbReference type="GO" id="GO:0006508">
    <property type="term" value="P:proteolysis"/>
    <property type="evidence" value="ECO:0007669"/>
    <property type="project" value="InterPro"/>
</dbReference>
<evidence type="ECO:0000313" key="17">
    <source>
        <dbReference type="EMBL" id="SEQ30516.1"/>
    </source>
</evidence>
<evidence type="ECO:0000256" key="6">
    <source>
        <dbReference type="ARBA" id="ARBA00022801"/>
    </source>
</evidence>
<evidence type="ECO:0000256" key="7">
    <source>
        <dbReference type="ARBA" id="ARBA00022813"/>
    </source>
</evidence>
<evidence type="ECO:0000256" key="11">
    <source>
        <dbReference type="ARBA" id="ARBA00023204"/>
    </source>
</evidence>
<sequence length="209" mass="23056">MDELTARQAEILDFIRRHGEENGMPPTRAEIVEAFGFRSPTAAEDHLRALARKGAIELRPGASRGIRVLLESSEDAANDGIPLVGKVAAGAPILGVENVESWYKLDRRMFHPAPDFLLRVQGYSMRDAGILPGDLLAVHRQNTAENGQIIVARLGDDVTVKRFERKGDQVSLLPANNEFRPIKINLREQELLIEGRVVGLIRCSDFGGV</sequence>
<dbReference type="Gene3D" id="2.10.109.10">
    <property type="entry name" value="Umud Fragment, subunit A"/>
    <property type="match status" value="1"/>
</dbReference>
<dbReference type="Gene3D" id="1.10.10.10">
    <property type="entry name" value="Winged helix-like DNA-binding domain superfamily/Winged helix DNA-binding domain"/>
    <property type="match status" value="1"/>
</dbReference>
<keyword evidence="18" id="KW-1185">Reference proteome</keyword>
<dbReference type="InterPro" id="IPR036390">
    <property type="entry name" value="WH_DNA-bd_sf"/>
</dbReference>
<dbReference type="Proteomes" id="UP000199233">
    <property type="component" value="Unassembled WGS sequence"/>
</dbReference>
<dbReference type="Pfam" id="PF01726">
    <property type="entry name" value="LexA_DNA_bind"/>
    <property type="match status" value="1"/>
</dbReference>
<evidence type="ECO:0000256" key="4">
    <source>
        <dbReference type="ARBA" id="ARBA00022705"/>
    </source>
</evidence>
<keyword evidence="6 13" id="KW-0378">Hydrolase</keyword>
<keyword evidence="8 13" id="KW-0805">Transcription regulation</keyword>
<proteinExistence type="inferred from homology"/>
<evidence type="ECO:0000256" key="1">
    <source>
        <dbReference type="ARBA" id="ARBA00007484"/>
    </source>
</evidence>
<dbReference type="GO" id="GO:0045892">
    <property type="term" value="P:negative regulation of DNA-templated transcription"/>
    <property type="evidence" value="ECO:0007669"/>
    <property type="project" value="UniProtKB-UniRule"/>
</dbReference>
<dbReference type="GO" id="GO:0003677">
    <property type="term" value="F:DNA binding"/>
    <property type="evidence" value="ECO:0007669"/>
    <property type="project" value="UniProtKB-UniRule"/>
</dbReference>
<dbReference type="PRINTS" id="PR00726">
    <property type="entry name" value="LEXASERPTASE"/>
</dbReference>
<name>A0A1H9EXL7_9GAMM</name>